<dbReference type="GO" id="GO:0046872">
    <property type="term" value="F:metal ion binding"/>
    <property type="evidence" value="ECO:0007669"/>
    <property type="project" value="InterPro"/>
</dbReference>
<sequence>MKAGYRYDPLDKPGLAHFTEHMLFSGTKKYPSHSQLADAVERYGGFHTAFTWIDYQNHSIRLPRNQFHLGIEILLDTLFHSLIQNEEIEKEKGTVKEEILRNISDPEKAIWSYVWLPLFFNNTLLSQSYSGGTADVEKFTKHDICQFIRSHFQPDDVVYFIAGDVTVYGAEQAILKYLKGLTFTSGKHRVPIIKRKIDGRVSVRHNELDSLSLIVAIPTVSIYSFDRHVLDILRNMLSAGFGASLPDKLRNQGGLIYTWSSSHDTLFDTGYLLFKTATNKKNAMKVVTIIIEEFQRIARGELSDEKIELAKGNLIGRLLSNIETGSDYIRWYGLQEFYSLERVLHIQDQINIYKSISKKDILTVAKRYFSLNQIYIAACGDVKQKEFEKLLI</sequence>
<dbReference type="InterPro" id="IPR007863">
    <property type="entry name" value="Peptidase_M16_C"/>
</dbReference>
<proteinExistence type="inferred from homology"/>
<comment type="similarity">
    <text evidence="1">Belongs to the peptidase M16 family.</text>
</comment>
<evidence type="ECO:0000256" key="1">
    <source>
        <dbReference type="ARBA" id="ARBA00007261"/>
    </source>
</evidence>
<evidence type="ECO:0000313" key="5">
    <source>
        <dbReference type="Proteomes" id="UP000034521"/>
    </source>
</evidence>
<evidence type="ECO:0000259" key="2">
    <source>
        <dbReference type="Pfam" id="PF00675"/>
    </source>
</evidence>
<gene>
    <name evidence="4" type="ORF">UW52_C0027G0002</name>
</gene>
<organism evidence="4 5">
    <name type="scientific">Candidatus Gottesmanbacteria bacterium GW2011_GWA1_44_24b</name>
    <dbReference type="NCBI Taxonomy" id="1618437"/>
    <lineage>
        <taxon>Bacteria</taxon>
        <taxon>Candidatus Gottesmaniibacteriota</taxon>
    </lineage>
</organism>
<dbReference type="Gene3D" id="3.30.830.10">
    <property type="entry name" value="Metalloenzyme, LuxS/M16 peptidase-like"/>
    <property type="match status" value="2"/>
</dbReference>
<dbReference type="InterPro" id="IPR011765">
    <property type="entry name" value="Pept_M16_N"/>
</dbReference>
<dbReference type="PANTHER" id="PTHR11851">
    <property type="entry name" value="METALLOPROTEASE"/>
    <property type="match status" value="1"/>
</dbReference>
<dbReference type="Proteomes" id="UP000034521">
    <property type="component" value="Unassembled WGS sequence"/>
</dbReference>
<dbReference type="InterPro" id="IPR050361">
    <property type="entry name" value="MPP/UQCRC_Complex"/>
</dbReference>
<dbReference type="InterPro" id="IPR011249">
    <property type="entry name" value="Metalloenz_LuxS/M16"/>
</dbReference>
<feature type="domain" description="Peptidase M16 C-terminal" evidence="3">
    <location>
        <begin position="138"/>
        <end position="313"/>
    </location>
</feature>
<evidence type="ECO:0000313" key="4">
    <source>
        <dbReference type="EMBL" id="KKT60330.1"/>
    </source>
</evidence>
<reference evidence="4 5" key="1">
    <citation type="journal article" date="2015" name="Nature">
        <title>rRNA introns, odd ribosomes, and small enigmatic genomes across a large radiation of phyla.</title>
        <authorList>
            <person name="Brown C.T."/>
            <person name="Hug L.A."/>
            <person name="Thomas B.C."/>
            <person name="Sharon I."/>
            <person name="Castelle C.J."/>
            <person name="Singh A."/>
            <person name="Wilkins M.J."/>
            <person name="Williams K.H."/>
            <person name="Banfield J.F."/>
        </authorList>
    </citation>
    <scope>NUCLEOTIDE SEQUENCE [LARGE SCALE GENOMIC DNA]</scope>
</reference>
<dbReference type="EMBL" id="LCIQ01000027">
    <property type="protein sequence ID" value="KKT60330.1"/>
    <property type="molecule type" value="Genomic_DNA"/>
</dbReference>
<dbReference type="SUPFAM" id="SSF63411">
    <property type="entry name" value="LuxS/MPP-like metallohydrolase"/>
    <property type="match status" value="2"/>
</dbReference>
<accession>A0A0G1IMG1</accession>
<dbReference type="Pfam" id="PF05193">
    <property type="entry name" value="Peptidase_M16_C"/>
    <property type="match status" value="1"/>
</dbReference>
<protein>
    <submittedName>
        <fullName evidence="4">Processing peptidase</fullName>
    </submittedName>
</protein>
<evidence type="ECO:0000259" key="3">
    <source>
        <dbReference type="Pfam" id="PF05193"/>
    </source>
</evidence>
<dbReference type="Pfam" id="PF00675">
    <property type="entry name" value="Peptidase_M16"/>
    <property type="match status" value="1"/>
</dbReference>
<feature type="domain" description="Peptidase M16 N-terminal" evidence="2">
    <location>
        <begin position="2"/>
        <end position="109"/>
    </location>
</feature>
<dbReference type="PANTHER" id="PTHR11851:SF49">
    <property type="entry name" value="MITOCHONDRIAL-PROCESSING PEPTIDASE SUBUNIT ALPHA"/>
    <property type="match status" value="1"/>
</dbReference>
<comment type="caution">
    <text evidence="4">The sequence shown here is derived from an EMBL/GenBank/DDBJ whole genome shotgun (WGS) entry which is preliminary data.</text>
</comment>
<name>A0A0G1IMG1_9BACT</name>
<dbReference type="AlphaFoldDB" id="A0A0G1IMG1"/>